<dbReference type="Pfam" id="PF13356">
    <property type="entry name" value="Arm-DNA-bind_3"/>
    <property type="match status" value="1"/>
</dbReference>
<dbReference type="EMBL" id="PREU01000013">
    <property type="protein sequence ID" value="PPA73710.1"/>
    <property type="molecule type" value="Genomic_DNA"/>
</dbReference>
<evidence type="ECO:0000313" key="2">
    <source>
        <dbReference type="EMBL" id="PPA73710.1"/>
    </source>
</evidence>
<organism evidence="2 3">
    <name type="scientific">Achromobacter spanius</name>
    <dbReference type="NCBI Taxonomy" id="217203"/>
    <lineage>
        <taxon>Bacteria</taxon>
        <taxon>Pseudomonadati</taxon>
        <taxon>Pseudomonadota</taxon>
        <taxon>Betaproteobacteria</taxon>
        <taxon>Burkholderiales</taxon>
        <taxon>Alcaligenaceae</taxon>
        <taxon>Achromobacter</taxon>
    </lineage>
</organism>
<dbReference type="Proteomes" id="UP000239990">
    <property type="component" value="Unassembled WGS sequence"/>
</dbReference>
<reference evidence="2 3" key="1">
    <citation type="submission" date="2018-02" db="EMBL/GenBank/DDBJ databases">
        <title>Draft Genome of Achromobacter spanius stain 6.</title>
        <authorList>
            <person name="Gunasekera T.S."/>
            <person name="Radwan O."/>
            <person name="Ruiz O.N."/>
        </authorList>
    </citation>
    <scope>NUCLEOTIDE SEQUENCE [LARGE SCALE GENOMIC DNA]</scope>
    <source>
        <strain evidence="2 3">6</strain>
    </source>
</reference>
<proteinExistence type="predicted"/>
<dbReference type="InterPro" id="IPR038488">
    <property type="entry name" value="Integrase_DNA-bd_sf"/>
</dbReference>
<dbReference type="InterPro" id="IPR025166">
    <property type="entry name" value="Integrase_DNA_bind_dom"/>
</dbReference>
<dbReference type="AlphaFoldDB" id="A0A2S5GKX5"/>
<evidence type="ECO:0000313" key="3">
    <source>
        <dbReference type="Proteomes" id="UP000239990"/>
    </source>
</evidence>
<protein>
    <recommendedName>
        <fullName evidence="1">Integrase DNA-binding domain-containing protein</fullName>
    </recommendedName>
</protein>
<feature type="domain" description="Integrase DNA-binding" evidence="1">
    <location>
        <begin position="7"/>
        <end position="58"/>
    </location>
</feature>
<sequence length="67" mass="7344">MATLAKLTDTAIRAAKGREKPYKMADGGGLYILVKPDGTRYRCNYRHAGKDRTMALGVNRNADQCIG</sequence>
<accession>A0A2S5GKX5</accession>
<gene>
    <name evidence="2" type="ORF">C4E15_23915</name>
</gene>
<dbReference type="Gene3D" id="3.30.160.390">
    <property type="entry name" value="Integrase, DNA-binding domain"/>
    <property type="match status" value="1"/>
</dbReference>
<dbReference type="OrthoDB" id="9775880at2"/>
<dbReference type="RefSeq" id="WP_104145160.1">
    <property type="nucleotide sequence ID" value="NZ_PREU01000013.1"/>
</dbReference>
<name>A0A2S5GKX5_9BURK</name>
<comment type="caution">
    <text evidence="2">The sequence shown here is derived from an EMBL/GenBank/DDBJ whole genome shotgun (WGS) entry which is preliminary data.</text>
</comment>
<evidence type="ECO:0000259" key="1">
    <source>
        <dbReference type="Pfam" id="PF13356"/>
    </source>
</evidence>